<dbReference type="AlphaFoldDB" id="A0AAJ1U4A6"/>
<dbReference type="Pfam" id="PF26604">
    <property type="entry name" value="CBU_0592"/>
    <property type="match status" value="1"/>
</dbReference>
<dbReference type="EMBL" id="JAUTAN010000001">
    <property type="protein sequence ID" value="MDQ1105600.1"/>
    <property type="molecule type" value="Genomic_DNA"/>
</dbReference>
<evidence type="ECO:0000259" key="2">
    <source>
        <dbReference type="Pfam" id="PF26604"/>
    </source>
</evidence>
<gene>
    <name evidence="3" type="ORF">QE405_002884</name>
</gene>
<dbReference type="InterPro" id="IPR058058">
    <property type="entry name" value="CBU_0592-like"/>
</dbReference>
<dbReference type="NCBIfam" id="NF047864">
    <property type="entry name" value="CBU_0592_membra"/>
    <property type="match status" value="1"/>
</dbReference>
<feature type="domain" description="CBU-0592-like" evidence="2">
    <location>
        <begin position="20"/>
        <end position="94"/>
    </location>
</feature>
<sequence length="117" mass="12050">MPVGRARGLAEKVGKRMLAAVLGWVGTIGTIGAFALHSTGRMSSLSVRYALLNGVGGLLASAGAALYGAWPSAASNLVWAALGLRALVVALRERRGARVVLDEVRSDEDPQPVTLAA</sequence>
<feature type="transmembrane region" description="Helical" evidence="1">
    <location>
        <begin position="17"/>
        <end position="37"/>
    </location>
</feature>
<organism evidence="3 4">
    <name type="scientific">Nocardioides zeae</name>
    <dbReference type="NCBI Taxonomy" id="1457234"/>
    <lineage>
        <taxon>Bacteria</taxon>
        <taxon>Bacillati</taxon>
        <taxon>Actinomycetota</taxon>
        <taxon>Actinomycetes</taxon>
        <taxon>Propionibacteriales</taxon>
        <taxon>Nocardioidaceae</taxon>
        <taxon>Nocardioides</taxon>
    </lineage>
</organism>
<keyword evidence="1" id="KW-1133">Transmembrane helix</keyword>
<evidence type="ECO:0000313" key="4">
    <source>
        <dbReference type="Proteomes" id="UP001239215"/>
    </source>
</evidence>
<keyword evidence="1" id="KW-0812">Transmembrane</keyword>
<name>A0AAJ1U4A6_9ACTN</name>
<dbReference type="Proteomes" id="UP001239215">
    <property type="component" value="Unassembled WGS sequence"/>
</dbReference>
<keyword evidence="1" id="KW-0472">Membrane</keyword>
<evidence type="ECO:0000313" key="3">
    <source>
        <dbReference type="EMBL" id="MDQ1105600.1"/>
    </source>
</evidence>
<protein>
    <submittedName>
        <fullName evidence="3">CHASE2 domain-containing sensor protein</fullName>
    </submittedName>
</protein>
<reference evidence="3" key="1">
    <citation type="submission" date="2023-07" db="EMBL/GenBank/DDBJ databases">
        <title>Functional and genomic diversity of the sorghum phyllosphere microbiome.</title>
        <authorList>
            <person name="Shade A."/>
        </authorList>
    </citation>
    <scope>NUCLEOTIDE SEQUENCE</scope>
    <source>
        <strain evidence="3">SORGH_AS_1067</strain>
    </source>
</reference>
<accession>A0AAJ1U4A6</accession>
<comment type="caution">
    <text evidence="3">The sequence shown here is derived from an EMBL/GenBank/DDBJ whole genome shotgun (WGS) entry which is preliminary data.</text>
</comment>
<evidence type="ECO:0000256" key="1">
    <source>
        <dbReference type="SAM" id="Phobius"/>
    </source>
</evidence>
<feature type="transmembrane region" description="Helical" evidence="1">
    <location>
        <begin position="73"/>
        <end position="91"/>
    </location>
</feature>
<proteinExistence type="predicted"/>